<name>A0AAD6ZBB3_9AGAR</name>
<protein>
    <submittedName>
        <fullName evidence="2">Uncharacterized protein</fullName>
    </submittedName>
</protein>
<keyword evidence="3" id="KW-1185">Reference proteome</keyword>
<dbReference type="Pfam" id="PF01187">
    <property type="entry name" value="MIF"/>
    <property type="match status" value="1"/>
</dbReference>
<dbReference type="EMBL" id="JARIHO010000064">
    <property type="protein sequence ID" value="KAJ7315024.1"/>
    <property type="molecule type" value="Genomic_DNA"/>
</dbReference>
<gene>
    <name evidence="2" type="ORF">DFH08DRAFT_943063</name>
</gene>
<dbReference type="SUPFAM" id="SSF55331">
    <property type="entry name" value="Tautomerase/MIF"/>
    <property type="match status" value="1"/>
</dbReference>
<evidence type="ECO:0000256" key="1">
    <source>
        <dbReference type="ARBA" id="ARBA00005851"/>
    </source>
</evidence>
<dbReference type="AlphaFoldDB" id="A0AAD6ZBB3"/>
<organism evidence="2 3">
    <name type="scientific">Mycena albidolilacea</name>
    <dbReference type="NCBI Taxonomy" id="1033008"/>
    <lineage>
        <taxon>Eukaryota</taxon>
        <taxon>Fungi</taxon>
        <taxon>Dikarya</taxon>
        <taxon>Basidiomycota</taxon>
        <taxon>Agaricomycotina</taxon>
        <taxon>Agaricomycetes</taxon>
        <taxon>Agaricomycetidae</taxon>
        <taxon>Agaricales</taxon>
        <taxon>Marasmiineae</taxon>
        <taxon>Mycenaceae</taxon>
        <taxon>Mycena</taxon>
    </lineage>
</organism>
<sequence>MPYLLLLVNVQVADETAFSREFTKVVVKALRKPEADITTNITYNRTLATAGSLGFGLTIVGYDNLDPETRDKCSNIFFKFMASRMGIPKNRGFIRFTSPGCRDLRFSINSKPSD</sequence>
<dbReference type="InterPro" id="IPR001398">
    <property type="entry name" value="Macrophage_inhib_fac"/>
</dbReference>
<dbReference type="InterPro" id="IPR014347">
    <property type="entry name" value="Tautomerase/MIF_sf"/>
</dbReference>
<dbReference type="Gene3D" id="3.30.429.10">
    <property type="entry name" value="Macrophage Migration Inhibitory Factor"/>
    <property type="match status" value="1"/>
</dbReference>
<evidence type="ECO:0000313" key="3">
    <source>
        <dbReference type="Proteomes" id="UP001218218"/>
    </source>
</evidence>
<comment type="similarity">
    <text evidence="1">Belongs to the MIF family.</text>
</comment>
<evidence type="ECO:0000313" key="2">
    <source>
        <dbReference type="EMBL" id="KAJ7315024.1"/>
    </source>
</evidence>
<comment type="caution">
    <text evidence="2">The sequence shown here is derived from an EMBL/GenBank/DDBJ whole genome shotgun (WGS) entry which is preliminary data.</text>
</comment>
<accession>A0AAD6ZBB3</accession>
<reference evidence="2" key="1">
    <citation type="submission" date="2023-03" db="EMBL/GenBank/DDBJ databases">
        <title>Massive genome expansion in bonnet fungi (Mycena s.s.) driven by repeated elements and novel gene families across ecological guilds.</title>
        <authorList>
            <consortium name="Lawrence Berkeley National Laboratory"/>
            <person name="Harder C.B."/>
            <person name="Miyauchi S."/>
            <person name="Viragh M."/>
            <person name="Kuo A."/>
            <person name="Thoen E."/>
            <person name="Andreopoulos B."/>
            <person name="Lu D."/>
            <person name="Skrede I."/>
            <person name="Drula E."/>
            <person name="Henrissat B."/>
            <person name="Morin E."/>
            <person name="Kohler A."/>
            <person name="Barry K."/>
            <person name="LaButti K."/>
            <person name="Morin E."/>
            <person name="Salamov A."/>
            <person name="Lipzen A."/>
            <person name="Mereny Z."/>
            <person name="Hegedus B."/>
            <person name="Baldrian P."/>
            <person name="Stursova M."/>
            <person name="Weitz H."/>
            <person name="Taylor A."/>
            <person name="Grigoriev I.V."/>
            <person name="Nagy L.G."/>
            <person name="Martin F."/>
            <person name="Kauserud H."/>
        </authorList>
    </citation>
    <scope>NUCLEOTIDE SEQUENCE</scope>
    <source>
        <strain evidence="2">CBHHK002</strain>
    </source>
</reference>
<dbReference type="Proteomes" id="UP001218218">
    <property type="component" value="Unassembled WGS sequence"/>
</dbReference>
<proteinExistence type="inferred from homology"/>